<evidence type="ECO:0000256" key="1">
    <source>
        <dbReference type="ARBA" id="ARBA00006739"/>
    </source>
</evidence>
<gene>
    <name evidence="5" type="ORF">A3F29_01835</name>
</gene>
<name>A0A1F7HFL2_9BACT</name>
<organism evidence="5 6">
    <name type="scientific">Candidatus Roizmanbacteria bacterium RIFCSPHIGHO2_12_FULL_33_9</name>
    <dbReference type="NCBI Taxonomy" id="1802045"/>
    <lineage>
        <taxon>Bacteria</taxon>
        <taxon>Candidatus Roizmaniibacteriota</taxon>
    </lineage>
</organism>
<dbReference type="GO" id="GO:0006506">
    <property type="term" value="P:GPI anchor biosynthetic process"/>
    <property type="evidence" value="ECO:0007669"/>
    <property type="project" value="TreeGrafter"/>
</dbReference>
<dbReference type="GO" id="GO:0016020">
    <property type="term" value="C:membrane"/>
    <property type="evidence" value="ECO:0007669"/>
    <property type="project" value="GOC"/>
</dbReference>
<dbReference type="Gene3D" id="3.90.550.10">
    <property type="entry name" value="Spore Coat Polysaccharide Biosynthesis Protein SpsA, Chain A"/>
    <property type="match status" value="1"/>
</dbReference>
<dbReference type="PANTHER" id="PTHR43398">
    <property type="entry name" value="DOLICHOL-PHOSPHATE MANNOSYLTRANSFERASE SUBUNIT 1"/>
    <property type="match status" value="1"/>
</dbReference>
<keyword evidence="2" id="KW-0328">Glycosyltransferase</keyword>
<comment type="caution">
    <text evidence="5">The sequence shown here is derived from an EMBL/GenBank/DDBJ whole genome shotgun (WGS) entry which is preliminary data.</text>
</comment>
<dbReference type="GO" id="GO:0004582">
    <property type="term" value="F:dolichyl-phosphate beta-D-mannosyltransferase activity"/>
    <property type="evidence" value="ECO:0007669"/>
    <property type="project" value="InterPro"/>
</dbReference>
<dbReference type="Proteomes" id="UP000177199">
    <property type="component" value="Unassembled WGS sequence"/>
</dbReference>
<dbReference type="GO" id="GO:0006488">
    <property type="term" value="P:dolichol-linked oligosaccharide biosynthetic process"/>
    <property type="evidence" value="ECO:0007669"/>
    <property type="project" value="TreeGrafter"/>
</dbReference>
<dbReference type="InterPro" id="IPR001173">
    <property type="entry name" value="Glyco_trans_2-like"/>
</dbReference>
<dbReference type="AlphaFoldDB" id="A0A1F7HFL2"/>
<dbReference type="SUPFAM" id="SSF53448">
    <property type="entry name" value="Nucleotide-diphospho-sugar transferases"/>
    <property type="match status" value="1"/>
</dbReference>
<feature type="domain" description="Glycosyltransferase 2-like" evidence="4">
    <location>
        <begin position="4"/>
        <end position="165"/>
    </location>
</feature>
<dbReference type="InterPro" id="IPR039528">
    <property type="entry name" value="DPM1-like"/>
</dbReference>
<evidence type="ECO:0000313" key="5">
    <source>
        <dbReference type="EMBL" id="OGK29794.1"/>
    </source>
</evidence>
<sequence length="235" mass="27386">MDLSIILPTFNEKGNVNRLIESIKRNLKAKKINFEIIIVDDNSPDRTAEICKKKFKSDKSVKIFVRKKERGLASAIYYGIKKAVGKYILVMDTDFSHDPKLIPQMVENIKDSDIVIGSRYIGSGGMKNQKRYWLSHLYNLYLRILFGIPVTDFLSGYFCIKRKYLLNILYEQKKIFVGYGDYFMRLIFFINLNQGKFTELASFYKDRSYGQSKTNLLKTFILYTKTSINLATHKS</sequence>
<dbReference type="PANTHER" id="PTHR43398:SF1">
    <property type="entry name" value="DOLICHOL-PHOSPHATE MANNOSYLTRANSFERASE SUBUNIT 1"/>
    <property type="match status" value="1"/>
</dbReference>
<evidence type="ECO:0000256" key="2">
    <source>
        <dbReference type="ARBA" id="ARBA00022676"/>
    </source>
</evidence>
<dbReference type="EMBL" id="MFZV01000057">
    <property type="protein sequence ID" value="OGK29794.1"/>
    <property type="molecule type" value="Genomic_DNA"/>
</dbReference>
<accession>A0A1F7HFL2</accession>
<reference evidence="5 6" key="1">
    <citation type="journal article" date="2016" name="Nat. Commun.">
        <title>Thousands of microbial genomes shed light on interconnected biogeochemical processes in an aquifer system.</title>
        <authorList>
            <person name="Anantharaman K."/>
            <person name="Brown C.T."/>
            <person name="Hug L.A."/>
            <person name="Sharon I."/>
            <person name="Castelle C.J."/>
            <person name="Probst A.J."/>
            <person name="Thomas B.C."/>
            <person name="Singh A."/>
            <person name="Wilkins M.J."/>
            <person name="Karaoz U."/>
            <person name="Brodie E.L."/>
            <person name="Williams K.H."/>
            <person name="Hubbard S.S."/>
            <person name="Banfield J.F."/>
        </authorList>
    </citation>
    <scope>NUCLEOTIDE SEQUENCE [LARGE SCALE GENOMIC DNA]</scope>
</reference>
<keyword evidence="3" id="KW-0808">Transferase</keyword>
<dbReference type="InterPro" id="IPR029044">
    <property type="entry name" value="Nucleotide-diphossugar_trans"/>
</dbReference>
<comment type="similarity">
    <text evidence="1">Belongs to the glycosyltransferase 2 family.</text>
</comment>
<protein>
    <recommendedName>
        <fullName evidence="4">Glycosyltransferase 2-like domain-containing protein</fullName>
    </recommendedName>
</protein>
<proteinExistence type="inferred from homology"/>
<evidence type="ECO:0000259" key="4">
    <source>
        <dbReference type="Pfam" id="PF00535"/>
    </source>
</evidence>
<dbReference type="GO" id="GO:0035269">
    <property type="term" value="P:protein O-linked glycosylation via mannose"/>
    <property type="evidence" value="ECO:0007669"/>
    <property type="project" value="TreeGrafter"/>
</dbReference>
<evidence type="ECO:0000256" key="3">
    <source>
        <dbReference type="ARBA" id="ARBA00022679"/>
    </source>
</evidence>
<dbReference type="Pfam" id="PF00535">
    <property type="entry name" value="Glycos_transf_2"/>
    <property type="match status" value="1"/>
</dbReference>
<evidence type="ECO:0000313" key="6">
    <source>
        <dbReference type="Proteomes" id="UP000177199"/>
    </source>
</evidence>